<keyword evidence="1" id="KW-1133">Transmembrane helix</keyword>
<comment type="caution">
    <text evidence="2">The sequence shown here is derived from an EMBL/GenBank/DDBJ whole genome shotgun (WGS) entry which is preliminary data.</text>
</comment>
<organism evidence="2 3">
    <name type="scientific">Microbacterium aurantiacum</name>
    <dbReference type="NCBI Taxonomy" id="162393"/>
    <lineage>
        <taxon>Bacteria</taxon>
        <taxon>Bacillati</taxon>
        <taxon>Actinomycetota</taxon>
        <taxon>Actinomycetes</taxon>
        <taxon>Micrococcales</taxon>
        <taxon>Microbacteriaceae</taxon>
        <taxon>Microbacterium</taxon>
    </lineage>
</organism>
<evidence type="ECO:0000313" key="3">
    <source>
        <dbReference type="Proteomes" id="UP000037737"/>
    </source>
</evidence>
<proteinExistence type="predicted"/>
<accession>A0A0M9VL03</accession>
<keyword evidence="1" id="KW-0812">Transmembrane</keyword>
<dbReference type="InterPro" id="IPR049713">
    <property type="entry name" value="Pr6Pr-like"/>
</dbReference>
<evidence type="ECO:0000256" key="1">
    <source>
        <dbReference type="SAM" id="Phobius"/>
    </source>
</evidence>
<dbReference type="PATRIC" id="fig|84292.3.peg.1898"/>
<gene>
    <name evidence="2" type="ORF">XI38_09300</name>
</gene>
<reference evidence="2" key="1">
    <citation type="submission" date="2015-04" db="EMBL/GenBank/DDBJ databases">
        <title>Complete genome sequence of Microbacterium chocolatum SIT 101, a bacterium enantioselectively hydrolyzing mesomeric diesters.</title>
        <authorList>
            <person name="Li X."/>
            <person name="Xu Y."/>
        </authorList>
    </citation>
    <scope>NUCLEOTIDE SEQUENCE [LARGE SCALE GENOMIC DNA]</scope>
    <source>
        <strain evidence="2">SIT 101</strain>
    </source>
</reference>
<feature type="transmembrane region" description="Helical" evidence="1">
    <location>
        <begin position="171"/>
        <end position="190"/>
    </location>
</feature>
<evidence type="ECO:0008006" key="4">
    <source>
        <dbReference type="Google" id="ProtNLM"/>
    </source>
</evidence>
<feature type="transmembrane region" description="Helical" evidence="1">
    <location>
        <begin position="142"/>
        <end position="159"/>
    </location>
</feature>
<protein>
    <recommendedName>
        <fullName evidence="4">FAR-17a/AIG1-like protein</fullName>
    </recommendedName>
</protein>
<dbReference type="EMBL" id="LAVO01000009">
    <property type="protein sequence ID" value="KOS10649.1"/>
    <property type="molecule type" value="Genomic_DNA"/>
</dbReference>
<sequence>MGSVRTSHGTAYHRRVAHRTHPRPTAITLRPVALAYRLVALGLIATGVIRLLDLFTADPSWKTLLYFTALSNVAATVWMLFLVVATVRDLTRHGARGTTEPLPRIQGAVMMALVVTMLVYTVVLVPSLTQDPAYEAYTLTDSLVHVISPLLIVGEWLLLRTKGRMRWLDPLAWALFPLAYLAFAFIYGALGGEFEPGVNHPYPFMDVGALGVGGVALWILALVVVLEAFGFLLVAIDRGLGTLAAKRAQEVAPVRARV</sequence>
<dbReference type="NCBIfam" id="NF038065">
    <property type="entry name" value="Pr6Pr"/>
    <property type="match status" value="1"/>
</dbReference>
<feature type="transmembrane region" description="Helical" evidence="1">
    <location>
        <begin position="108"/>
        <end position="130"/>
    </location>
</feature>
<feature type="transmembrane region" description="Helical" evidence="1">
    <location>
        <begin position="64"/>
        <end position="87"/>
    </location>
</feature>
<dbReference type="Proteomes" id="UP000037737">
    <property type="component" value="Unassembled WGS sequence"/>
</dbReference>
<keyword evidence="1" id="KW-0472">Membrane</keyword>
<feature type="transmembrane region" description="Helical" evidence="1">
    <location>
        <begin position="34"/>
        <end position="52"/>
    </location>
</feature>
<name>A0A0M9VL03_9MICO</name>
<dbReference type="AlphaFoldDB" id="A0A0M9VL03"/>
<feature type="transmembrane region" description="Helical" evidence="1">
    <location>
        <begin position="210"/>
        <end position="236"/>
    </location>
</feature>
<evidence type="ECO:0000313" key="2">
    <source>
        <dbReference type="EMBL" id="KOS10649.1"/>
    </source>
</evidence>
<keyword evidence="3" id="KW-1185">Reference proteome</keyword>